<dbReference type="Proteomes" id="UP000275436">
    <property type="component" value="Unassembled WGS sequence"/>
</dbReference>
<dbReference type="CDD" id="cd03349">
    <property type="entry name" value="LbH_XAT"/>
    <property type="match status" value="1"/>
</dbReference>
<dbReference type="Gene3D" id="2.160.10.10">
    <property type="entry name" value="Hexapeptide repeat proteins"/>
    <property type="match status" value="1"/>
</dbReference>
<dbReference type="EMBL" id="QKOD01000001">
    <property type="protein sequence ID" value="RNJ47017.1"/>
    <property type="molecule type" value="Genomic_DNA"/>
</dbReference>
<name>A0A3M9XG41_9HYPH</name>
<sequence>MGFARKLRTMLGLRRAPKPEKIPLHASIGRRTLFYTKPSNIYGCDETSPLEIGAFCSIAEETLFLCRANHPTHFVSTFPFEVHMTNSIAAFDDLVVNGPTKIGNDVWIGRRAIILPGITIGDGAVVGAGSVVTKNVAPYAVVAGNPARFIRNRFTDDQIASLLAIRWWEWSDERIKAELPTFLGSIDAFIAANRAS</sequence>
<protein>
    <submittedName>
        <fullName evidence="5">Antibiotic acetyltransferase</fullName>
    </submittedName>
</protein>
<dbReference type="GO" id="GO:0016746">
    <property type="term" value="F:acyltransferase activity"/>
    <property type="evidence" value="ECO:0007669"/>
    <property type="project" value="UniProtKB-KW"/>
</dbReference>
<evidence type="ECO:0000313" key="6">
    <source>
        <dbReference type="Proteomes" id="UP000275436"/>
    </source>
</evidence>
<evidence type="ECO:0000256" key="2">
    <source>
        <dbReference type="ARBA" id="ARBA00022679"/>
    </source>
</evidence>
<keyword evidence="2 5" id="KW-0808">Transferase</keyword>
<evidence type="ECO:0000256" key="3">
    <source>
        <dbReference type="ARBA" id="ARBA00022737"/>
    </source>
</evidence>
<keyword evidence="3" id="KW-0677">Repeat</keyword>
<accession>A0A3M9XG41</accession>
<dbReference type="AlphaFoldDB" id="A0A3M9XG41"/>
<dbReference type="InterPro" id="IPR050179">
    <property type="entry name" value="Trans_hexapeptide_repeat"/>
</dbReference>
<dbReference type="PANTHER" id="PTHR43300:SF11">
    <property type="entry name" value="ACETYLTRANSFERASE RV3034C-RELATED"/>
    <property type="match status" value="1"/>
</dbReference>
<dbReference type="InterPro" id="IPR018357">
    <property type="entry name" value="Hexapep_transf_CS"/>
</dbReference>
<evidence type="ECO:0000256" key="1">
    <source>
        <dbReference type="ARBA" id="ARBA00007274"/>
    </source>
</evidence>
<comment type="caution">
    <text evidence="5">The sequence shown here is derived from an EMBL/GenBank/DDBJ whole genome shotgun (WGS) entry which is preliminary data.</text>
</comment>
<keyword evidence="4" id="KW-0012">Acyltransferase</keyword>
<evidence type="ECO:0000256" key="4">
    <source>
        <dbReference type="ARBA" id="ARBA00023315"/>
    </source>
</evidence>
<organism evidence="5 6">
    <name type="scientific">Mesorhizobium japonicum</name>
    <dbReference type="NCBI Taxonomy" id="2066070"/>
    <lineage>
        <taxon>Bacteria</taxon>
        <taxon>Pseudomonadati</taxon>
        <taxon>Pseudomonadota</taxon>
        <taxon>Alphaproteobacteria</taxon>
        <taxon>Hyphomicrobiales</taxon>
        <taxon>Phyllobacteriaceae</taxon>
        <taxon>Mesorhizobium</taxon>
    </lineage>
</organism>
<dbReference type="PANTHER" id="PTHR43300">
    <property type="entry name" value="ACETYLTRANSFERASE"/>
    <property type="match status" value="1"/>
</dbReference>
<dbReference type="InterPro" id="IPR001451">
    <property type="entry name" value="Hexapep"/>
</dbReference>
<gene>
    <name evidence="5" type="ORF">DNR46_03905</name>
</gene>
<evidence type="ECO:0000313" key="5">
    <source>
        <dbReference type="EMBL" id="RNJ47017.1"/>
    </source>
</evidence>
<proteinExistence type="inferred from homology"/>
<comment type="similarity">
    <text evidence="1">Belongs to the transferase hexapeptide repeat family.</text>
</comment>
<reference evidence="5 6" key="1">
    <citation type="journal article" date="2018" name="Mol. Plant Microbe Interact.">
        <title>Taxonomically Different Co-Microsymbionts of a Relict Legume, Oxytropis popoviana, Have Complementary Sets of Symbiotic Genes and Together Increase the Efficiency of Plant Nodulation.</title>
        <authorList>
            <person name="Safronova V."/>
            <person name="Belimov A."/>
            <person name="Sazanova A."/>
            <person name="Chirak E."/>
            <person name="Verkhozina A."/>
            <person name="Kuznetsova I."/>
            <person name="Andronov E."/>
            <person name="Puhalsky J."/>
            <person name="Tikhonovich I."/>
        </authorList>
    </citation>
    <scope>NUCLEOTIDE SEQUENCE [LARGE SCALE GENOMIC DNA]</scope>
    <source>
        <strain evidence="5 6">Opo-235</strain>
    </source>
</reference>
<dbReference type="InterPro" id="IPR011004">
    <property type="entry name" value="Trimer_LpxA-like_sf"/>
</dbReference>
<dbReference type="PROSITE" id="PS00101">
    <property type="entry name" value="HEXAPEP_TRANSFERASES"/>
    <property type="match status" value="1"/>
</dbReference>
<dbReference type="SUPFAM" id="SSF51161">
    <property type="entry name" value="Trimeric LpxA-like enzymes"/>
    <property type="match status" value="1"/>
</dbReference>
<dbReference type="Pfam" id="PF00132">
    <property type="entry name" value="Hexapep"/>
    <property type="match status" value="1"/>
</dbReference>